<dbReference type="EMBL" id="CM001220">
    <property type="protein sequence ID" value="AES90837.1"/>
    <property type="molecule type" value="Genomic_DNA"/>
</dbReference>
<feature type="transmembrane region" description="Helical" evidence="1">
    <location>
        <begin position="20"/>
        <end position="36"/>
    </location>
</feature>
<reference evidence="3" key="3">
    <citation type="submission" date="2015-04" db="UniProtKB">
        <authorList>
            <consortium name="EnsemblPlants"/>
        </authorList>
    </citation>
    <scope>IDENTIFICATION</scope>
    <source>
        <strain evidence="3">cv. Jemalong A17</strain>
    </source>
</reference>
<evidence type="ECO:0000313" key="2">
    <source>
        <dbReference type="EMBL" id="AES90837.1"/>
    </source>
</evidence>
<dbReference type="EnsemblPlants" id="AES90837">
    <property type="protein sequence ID" value="AES90837"/>
    <property type="gene ID" value="MTR_4g098700"/>
</dbReference>
<accession>G7JHL6</accession>
<reference evidence="2 4" key="2">
    <citation type="journal article" date="2014" name="BMC Genomics">
        <title>An improved genome release (version Mt4.0) for the model legume Medicago truncatula.</title>
        <authorList>
            <person name="Tang H."/>
            <person name="Krishnakumar V."/>
            <person name="Bidwell S."/>
            <person name="Rosen B."/>
            <person name="Chan A."/>
            <person name="Zhou S."/>
            <person name="Gentzbittel L."/>
            <person name="Childs K.L."/>
            <person name="Yandell M."/>
            <person name="Gundlach H."/>
            <person name="Mayer K.F."/>
            <person name="Schwartz D.C."/>
            <person name="Town C.D."/>
        </authorList>
    </citation>
    <scope>GENOME REANNOTATION</scope>
    <source>
        <strain evidence="3 4">cv. Jemalong A17</strain>
    </source>
</reference>
<sequence length="118" mass="13760">MSESFNLDAYIDDAFMRKVFFVFYIPVTCTYIIRLIRCIDLNDMLTDPSWVRNNHLQGLKDIGQAYIGETYTVSRQKESVVGNALRSPDTRYDTDTILHEYVDTGKFQKLRYDTAGIR</sequence>
<proteinExistence type="predicted"/>
<reference evidence="2 4" key="1">
    <citation type="journal article" date="2011" name="Nature">
        <title>The Medicago genome provides insight into the evolution of rhizobial symbioses.</title>
        <authorList>
            <person name="Young N.D."/>
            <person name="Debelle F."/>
            <person name="Oldroyd G.E."/>
            <person name="Geurts R."/>
            <person name="Cannon S.B."/>
            <person name="Udvardi M.K."/>
            <person name="Benedito V.A."/>
            <person name="Mayer K.F."/>
            <person name="Gouzy J."/>
            <person name="Schoof H."/>
            <person name="Van de Peer Y."/>
            <person name="Proost S."/>
            <person name="Cook D.R."/>
            <person name="Meyers B.C."/>
            <person name="Spannagl M."/>
            <person name="Cheung F."/>
            <person name="De Mita S."/>
            <person name="Krishnakumar V."/>
            <person name="Gundlach H."/>
            <person name="Zhou S."/>
            <person name="Mudge J."/>
            <person name="Bharti A.K."/>
            <person name="Murray J.D."/>
            <person name="Naoumkina M.A."/>
            <person name="Rosen B."/>
            <person name="Silverstein K.A."/>
            <person name="Tang H."/>
            <person name="Rombauts S."/>
            <person name="Zhao P.X."/>
            <person name="Zhou P."/>
            <person name="Barbe V."/>
            <person name="Bardou P."/>
            <person name="Bechner M."/>
            <person name="Bellec A."/>
            <person name="Berger A."/>
            <person name="Berges H."/>
            <person name="Bidwell S."/>
            <person name="Bisseling T."/>
            <person name="Choisne N."/>
            <person name="Couloux A."/>
            <person name="Denny R."/>
            <person name="Deshpande S."/>
            <person name="Dai X."/>
            <person name="Doyle J.J."/>
            <person name="Dudez A.M."/>
            <person name="Farmer A.D."/>
            <person name="Fouteau S."/>
            <person name="Franken C."/>
            <person name="Gibelin C."/>
            <person name="Gish J."/>
            <person name="Goldstein S."/>
            <person name="Gonzalez A.J."/>
            <person name="Green P.J."/>
            <person name="Hallab A."/>
            <person name="Hartog M."/>
            <person name="Hua A."/>
            <person name="Humphray S.J."/>
            <person name="Jeong D.H."/>
            <person name="Jing Y."/>
            <person name="Jocker A."/>
            <person name="Kenton S.M."/>
            <person name="Kim D.J."/>
            <person name="Klee K."/>
            <person name="Lai H."/>
            <person name="Lang C."/>
            <person name="Lin S."/>
            <person name="Macmil S.L."/>
            <person name="Magdelenat G."/>
            <person name="Matthews L."/>
            <person name="McCorrison J."/>
            <person name="Monaghan E.L."/>
            <person name="Mun J.H."/>
            <person name="Najar F.Z."/>
            <person name="Nicholson C."/>
            <person name="Noirot C."/>
            <person name="O'Bleness M."/>
            <person name="Paule C.R."/>
            <person name="Poulain J."/>
            <person name="Prion F."/>
            <person name="Qin B."/>
            <person name="Qu C."/>
            <person name="Retzel E.F."/>
            <person name="Riddle C."/>
            <person name="Sallet E."/>
            <person name="Samain S."/>
            <person name="Samson N."/>
            <person name="Sanders I."/>
            <person name="Saurat O."/>
            <person name="Scarpelli C."/>
            <person name="Schiex T."/>
            <person name="Segurens B."/>
            <person name="Severin A.J."/>
            <person name="Sherrier D.J."/>
            <person name="Shi R."/>
            <person name="Sims S."/>
            <person name="Singer S.R."/>
            <person name="Sinharoy S."/>
            <person name="Sterck L."/>
            <person name="Viollet A."/>
            <person name="Wang B.B."/>
            <person name="Wang K."/>
            <person name="Wang M."/>
            <person name="Wang X."/>
            <person name="Warfsmann J."/>
            <person name="Weissenbach J."/>
            <person name="White D.D."/>
            <person name="White J.D."/>
            <person name="Wiley G.B."/>
            <person name="Wincker P."/>
            <person name="Xing Y."/>
            <person name="Yang L."/>
            <person name="Yao Z."/>
            <person name="Ying F."/>
            <person name="Zhai J."/>
            <person name="Zhou L."/>
            <person name="Zuber A."/>
            <person name="Denarie J."/>
            <person name="Dixon R.A."/>
            <person name="May G.D."/>
            <person name="Schwartz D.C."/>
            <person name="Rogers J."/>
            <person name="Quetier F."/>
            <person name="Town C.D."/>
            <person name="Roe B.A."/>
        </authorList>
    </citation>
    <scope>NUCLEOTIDE SEQUENCE [LARGE SCALE GENOMIC DNA]</scope>
    <source>
        <strain evidence="2">A17</strain>
        <strain evidence="3 4">cv. Jemalong A17</strain>
    </source>
</reference>
<organism evidence="2 4">
    <name type="scientific">Medicago truncatula</name>
    <name type="common">Barrel medic</name>
    <name type="synonym">Medicago tribuloides</name>
    <dbReference type="NCBI Taxonomy" id="3880"/>
    <lineage>
        <taxon>Eukaryota</taxon>
        <taxon>Viridiplantae</taxon>
        <taxon>Streptophyta</taxon>
        <taxon>Embryophyta</taxon>
        <taxon>Tracheophyta</taxon>
        <taxon>Spermatophyta</taxon>
        <taxon>Magnoliopsida</taxon>
        <taxon>eudicotyledons</taxon>
        <taxon>Gunneridae</taxon>
        <taxon>Pentapetalae</taxon>
        <taxon>rosids</taxon>
        <taxon>fabids</taxon>
        <taxon>Fabales</taxon>
        <taxon>Fabaceae</taxon>
        <taxon>Papilionoideae</taxon>
        <taxon>50 kb inversion clade</taxon>
        <taxon>NPAAA clade</taxon>
        <taxon>Hologalegina</taxon>
        <taxon>IRL clade</taxon>
        <taxon>Trifolieae</taxon>
        <taxon>Medicago</taxon>
    </lineage>
</organism>
<evidence type="ECO:0000313" key="3">
    <source>
        <dbReference type="EnsemblPlants" id="AES90837"/>
    </source>
</evidence>
<dbReference type="HOGENOM" id="CLU_2076588_0_0_1"/>
<gene>
    <name evidence="2" type="ordered locus">MTR_4g098700</name>
</gene>
<protein>
    <submittedName>
        <fullName evidence="2">Transmembrane protein, putative</fullName>
    </submittedName>
</protein>
<keyword evidence="1" id="KW-0472">Membrane</keyword>
<name>G7JHL6_MEDTR</name>
<evidence type="ECO:0000256" key="1">
    <source>
        <dbReference type="SAM" id="Phobius"/>
    </source>
</evidence>
<dbReference type="AlphaFoldDB" id="G7JHL6"/>
<keyword evidence="1 2" id="KW-0812">Transmembrane</keyword>
<keyword evidence="4" id="KW-1185">Reference proteome</keyword>
<evidence type="ECO:0000313" key="4">
    <source>
        <dbReference type="Proteomes" id="UP000002051"/>
    </source>
</evidence>
<dbReference type="PaxDb" id="3880-AES90837"/>
<keyword evidence="1" id="KW-1133">Transmembrane helix</keyword>
<dbReference type="Proteomes" id="UP000002051">
    <property type="component" value="Chromosome 4"/>
</dbReference>